<reference evidence="2" key="1">
    <citation type="journal article" date="2023" name="Mol. Phylogenet. Evol.">
        <title>Genome-scale phylogeny and comparative genomics of the fungal order Sordariales.</title>
        <authorList>
            <person name="Hensen N."/>
            <person name="Bonometti L."/>
            <person name="Westerberg I."/>
            <person name="Brannstrom I.O."/>
            <person name="Guillou S."/>
            <person name="Cros-Aarteil S."/>
            <person name="Calhoun S."/>
            <person name="Haridas S."/>
            <person name="Kuo A."/>
            <person name="Mondo S."/>
            <person name="Pangilinan J."/>
            <person name="Riley R."/>
            <person name="LaButti K."/>
            <person name="Andreopoulos B."/>
            <person name="Lipzen A."/>
            <person name="Chen C."/>
            <person name="Yan M."/>
            <person name="Daum C."/>
            <person name="Ng V."/>
            <person name="Clum A."/>
            <person name="Steindorff A."/>
            <person name="Ohm R.A."/>
            <person name="Martin F."/>
            <person name="Silar P."/>
            <person name="Natvig D.O."/>
            <person name="Lalanne C."/>
            <person name="Gautier V."/>
            <person name="Ament-Velasquez S.L."/>
            <person name="Kruys A."/>
            <person name="Hutchinson M.I."/>
            <person name="Powell A.J."/>
            <person name="Barry K."/>
            <person name="Miller A.N."/>
            <person name="Grigoriev I.V."/>
            <person name="Debuchy R."/>
            <person name="Gladieux P."/>
            <person name="Hiltunen Thoren M."/>
            <person name="Johannesson H."/>
        </authorList>
    </citation>
    <scope>NUCLEOTIDE SEQUENCE</scope>
    <source>
        <strain evidence="2">CBS 118394</strain>
    </source>
</reference>
<keyword evidence="1" id="KW-0732">Signal</keyword>
<gene>
    <name evidence="2" type="ORF">B0H66DRAFT_638306</name>
</gene>
<keyword evidence="3" id="KW-1185">Reference proteome</keyword>
<dbReference type="AlphaFoldDB" id="A0AAE0M7F8"/>
<evidence type="ECO:0000313" key="3">
    <source>
        <dbReference type="Proteomes" id="UP001283341"/>
    </source>
</evidence>
<comment type="caution">
    <text evidence="2">The sequence shown here is derived from an EMBL/GenBank/DDBJ whole genome shotgun (WGS) entry which is preliminary data.</text>
</comment>
<proteinExistence type="predicted"/>
<dbReference type="InterPro" id="IPR037176">
    <property type="entry name" value="Osmotin/thaumatin-like_sf"/>
</dbReference>
<name>A0AAE0M7F8_9PEZI</name>
<dbReference type="Proteomes" id="UP001283341">
    <property type="component" value="Unassembled WGS sequence"/>
</dbReference>
<evidence type="ECO:0000313" key="2">
    <source>
        <dbReference type="EMBL" id="KAK3321770.1"/>
    </source>
</evidence>
<evidence type="ECO:0000256" key="1">
    <source>
        <dbReference type="SAM" id="SignalP"/>
    </source>
</evidence>
<organism evidence="2 3">
    <name type="scientific">Apodospora peruviana</name>
    <dbReference type="NCBI Taxonomy" id="516989"/>
    <lineage>
        <taxon>Eukaryota</taxon>
        <taxon>Fungi</taxon>
        <taxon>Dikarya</taxon>
        <taxon>Ascomycota</taxon>
        <taxon>Pezizomycotina</taxon>
        <taxon>Sordariomycetes</taxon>
        <taxon>Sordariomycetidae</taxon>
        <taxon>Sordariales</taxon>
        <taxon>Lasiosphaeriaceae</taxon>
        <taxon>Apodospora</taxon>
    </lineage>
</organism>
<dbReference type="EMBL" id="JAUEDM010000003">
    <property type="protein sequence ID" value="KAK3321770.1"/>
    <property type="molecule type" value="Genomic_DNA"/>
</dbReference>
<protein>
    <submittedName>
        <fullName evidence="2">Uncharacterized protein</fullName>
    </submittedName>
</protein>
<reference evidence="2" key="2">
    <citation type="submission" date="2023-06" db="EMBL/GenBank/DDBJ databases">
        <authorList>
            <consortium name="Lawrence Berkeley National Laboratory"/>
            <person name="Haridas S."/>
            <person name="Hensen N."/>
            <person name="Bonometti L."/>
            <person name="Westerberg I."/>
            <person name="Brannstrom I.O."/>
            <person name="Guillou S."/>
            <person name="Cros-Aarteil S."/>
            <person name="Calhoun S."/>
            <person name="Kuo A."/>
            <person name="Mondo S."/>
            <person name="Pangilinan J."/>
            <person name="Riley R."/>
            <person name="Labutti K."/>
            <person name="Andreopoulos B."/>
            <person name="Lipzen A."/>
            <person name="Chen C."/>
            <person name="Yanf M."/>
            <person name="Daum C."/>
            <person name="Ng V."/>
            <person name="Clum A."/>
            <person name="Steindorff A."/>
            <person name="Ohm R."/>
            <person name="Martin F."/>
            <person name="Silar P."/>
            <person name="Natvig D."/>
            <person name="Lalanne C."/>
            <person name="Gautier V."/>
            <person name="Ament-Velasquez S.L."/>
            <person name="Kruys A."/>
            <person name="Hutchinson M.I."/>
            <person name="Powell A.J."/>
            <person name="Barry K."/>
            <person name="Miller A.N."/>
            <person name="Grigoriev I.V."/>
            <person name="Debuchy R."/>
            <person name="Gladieux P."/>
            <person name="Thoren M.H."/>
            <person name="Johannesson H."/>
        </authorList>
    </citation>
    <scope>NUCLEOTIDE SEQUENCE</scope>
    <source>
        <strain evidence="2">CBS 118394</strain>
    </source>
</reference>
<accession>A0AAE0M7F8</accession>
<feature type="chain" id="PRO_5042094417" evidence="1">
    <location>
        <begin position="20"/>
        <end position="284"/>
    </location>
</feature>
<feature type="signal peptide" evidence="1">
    <location>
        <begin position="1"/>
        <end position="19"/>
    </location>
</feature>
<sequence length="284" mass="29801">MLSNAAVVAILAFASAVVAVPQPTMRPVVRANAVTGTEEIIDHAKWGKAYGGALDIAEHYHPTETATSAPEVTAAPSVAERQEAEAKLAARGPNEWTISIVNKLGRDIMTAHGLNAGFPAPVRGNVGRGVLRNGQSDFIAVPSGWAGNIPIVESGGVRDFRGDESLIEASFVTQGGSQAIFDINVSYVTGFSVPITCSCNVGVIAGCNTWLWDKSRCPNDNGAGSCRNPERDGWSSHPFFAPCQHAAYAYAHDDSANTGNGVCGGNTVTCCVGTDCPRNPRQQF</sequence>
<dbReference type="SUPFAM" id="SSF49870">
    <property type="entry name" value="Osmotin, thaumatin-like protein"/>
    <property type="match status" value="1"/>
</dbReference>